<evidence type="ECO:0000256" key="7">
    <source>
        <dbReference type="ARBA" id="ARBA00022837"/>
    </source>
</evidence>
<dbReference type="SUPFAM" id="SSF51126">
    <property type="entry name" value="Pectin lyase-like"/>
    <property type="match status" value="1"/>
</dbReference>
<dbReference type="EC" id="4.2.2.2" evidence="10"/>
<feature type="chain" id="PRO_5044995102" description="Pectate lyase" evidence="10">
    <location>
        <begin position="20"/>
        <end position="235"/>
    </location>
</feature>
<name>A0ABR4EKU3_9PEZI</name>
<evidence type="ECO:0000256" key="1">
    <source>
        <dbReference type="ARBA" id="ARBA00000695"/>
    </source>
</evidence>
<evidence type="ECO:0000313" key="11">
    <source>
        <dbReference type="EMBL" id="KAL2283070.1"/>
    </source>
</evidence>
<dbReference type="InterPro" id="IPR012334">
    <property type="entry name" value="Pectin_lyas_fold"/>
</dbReference>
<evidence type="ECO:0000256" key="4">
    <source>
        <dbReference type="ARBA" id="ARBA00006463"/>
    </source>
</evidence>
<keyword evidence="7 10" id="KW-0106">Calcium</keyword>
<feature type="signal peptide" evidence="10">
    <location>
        <begin position="1"/>
        <end position="19"/>
    </location>
</feature>
<dbReference type="Gene3D" id="2.160.20.10">
    <property type="entry name" value="Single-stranded right-handed beta-helix, Pectin lyase-like"/>
    <property type="match status" value="1"/>
</dbReference>
<evidence type="ECO:0000256" key="8">
    <source>
        <dbReference type="ARBA" id="ARBA00023239"/>
    </source>
</evidence>
<dbReference type="Proteomes" id="UP001600888">
    <property type="component" value="Unassembled WGS sequence"/>
</dbReference>
<accession>A0ABR4EKU3</accession>
<evidence type="ECO:0000256" key="5">
    <source>
        <dbReference type="ARBA" id="ARBA00022525"/>
    </source>
</evidence>
<evidence type="ECO:0000256" key="3">
    <source>
        <dbReference type="ARBA" id="ARBA00004613"/>
    </source>
</evidence>
<keyword evidence="8 10" id="KW-0456">Lyase</keyword>
<proteinExistence type="inferred from homology"/>
<evidence type="ECO:0000256" key="10">
    <source>
        <dbReference type="RuleBase" id="RU367009"/>
    </source>
</evidence>
<sequence length="235" mass="24408">MYSSAKLVALAASLPAAMACLGYDGGLPTASGSKSLDAPQYIEAGQTFDAQWVKYDRGSGACGGQSEGGEADTVFVLEDGATLKNVIIGKDQAEGVYCKGSCTLEYVWFEDVCEDAISIKGDGTANIIGGGAYGASDKVIQHNGCGSVNIVNFYAEDYGKVYRSCGNCKGNCARTVHMEGTTAKNGGELMGINTNYGDKATYSNNCFDSGVTECQAYTGCDKSEGDCEPTKSGTC</sequence>
<reference evidence="11 12" key="1">
    <citation type="submission" date="2024-03" db="EMBL/GenBank/DDBJ databases">
        <title>A high-quality draft genome sequence of Diaporthe vaccinii, a causative agent of upright dieback and viscid rot disease in cranberry plants.</title>
        <authorList>
            <person name="Sarrasin M."/>
            <person name="Lang B.F."/>
            <person name="Burger G."/>
        </authorList>
    </citation>
    <scope>NUCLEOTIDE SEQUENCE [LARGE SCALE GENOMIC DNA]</scope>
    <source>
        <strain evidence="11 12">IS7</strain>
    </source>
</reference>
<keyword evidence="5 10" id="KW-0964">Secreted</keyword>
<dbReference type="PANTHER" id="PTHR33407">
    <property type="entry name" value="PECTATE LYASE F-RELATED"/>
    <property type="match status" value="1"/>
</dbReference>
<gene>
    <name evidence="11" type="ORF">FJTKL_10182</name>
</gene>
<dbReference type="PANTHER" id="PTHR33407:SF9">
    <property type="entry name" value="PECTATE LYASE F-RELATED"/>
    <property type="match status" value="1"/>
</dbReference>
<dbReference type="EMBL" id="JBAWTH010000045">
    <property type="protein sequence ID" value="KAL2283070.1"/>
    <property type="molecule type" value="Genomic_DNA"/>
</dbReference>
<dbReference type="InterPro" id="IPR011050">
    <property type="entry name" value="Pectin_lyase_fold/virulence"/>
</dbReference>
<keyword evidence="6 10" id="KW-0732">Signal</keyword>
<organism evidence="11 12">
    <name type="scientific">Diaporthe vaccinii</name>
    <dbReference type="NCBI Taxonomy" id="105482"/>
    <lineage>
        <taxon>Eukaryota</taxon>
        <taxon>Fungi</taxon>
        <taxon>Dikarya</taxon>
        <taxon>Ascomycota</taxon>
        <taxon>Pezizomycotina</taxon>
        <taxon>Sordariomycetes</taxon>
        <taxon>Sordariomycetidae</taxon>
        <taxon>Diaporthales</taxon>
        <taxon>Diaporthaceae</taxon>
        <taxon>Diaporthe</taxon>
        <taxon>Diaporthe eres species complex</taxon>
    </lineage>
</organism>
<comment type="cofactor">
    <cofactor evidence="2 10">
        <name>Ca(2+)</name>
        <dbReference type="ChEBI" id="CHEBI:29108"/>
    </cofactor>
</comment>
<evidence type="ECO:0000256" key="2">
    <source>
        <dbReference type="ARBA" id="ARBA00001913"/>
    </source>
</evidence>
<dbReference type="PROSITE" id="PS51257">
    <property type="entry name" value="PROKAR_LIPOPROTEIN"/>
    <property type="match status" value="1"/>
</dbReference>
<evidence type="ECO:0000313" key="12">
    <source>
        <dbReference type="Proteomes" id="UP001600888"/>
    </source>
</evidence>
<evidence type="ECO:0000256" key="6">
    <source>
        <dbReference type="ARBA" id="ARBA00022729"/>
    </source>
</evidence>
<comment type="caution">
    <text evidence="11">The sequence shown here is derived from an EMBL/GenBank/DDBJ whole genome shotgun (WGS) entry which is preliminary data.</text>
</comment>
<dbReference type="InterPro" id="IPR004898">
    <property type="entry name" value="Pectate_lyase_PlyH/PlyE-like"/>
</dbReference>
<comment type="function">
    <text evidence="9 10">Pectinolytic enzyme consist of four classes of enzymes: pectin lyase, polygalacturonase, pectin methylesterase and rhamnogalacturonase. Among pectinolytic enzymes, pectin lyase is the most important in depolymerization of pectin, since it cleaves internal glycosidic bonds of highly methylated pectins. Favors pectate, the anion, over pectin, the methyl ester.</text>
</comment>
<evidence type="ECO:0000256" key="9">
    <source>
        <dbReference type="ARBA" id="ARBA00025679"/>
    </source>
</evidence>
<comment type="similarity">
    <text evidence="4 10">Belongs to the polysaccharide lyase 3 family.</text>
</comment>
<comment type="catalytic activity">
    <reaction evidence="1 10">
        <text>Eliminative cleavage of (1-&gt;4)-alpha-D-galacturonan to give oligosaccharides with 4-deoxy-alpha-D-galact-4-enuronosyl groups at their non-reducing ends.</text>
        <dbReference type="EC" id="4.2.2.2"/>
    </reaction>
</comment>
<dbReference type="Pfam" id="PF03211">
    <property type="entry name" value="Pectate_lyase"/>
    <property type="match status" value="1"/>
</dbReference>
<keyword evidence="12" id="KW-1185">Reference proteome</keyword>
<protein>
    <recommendedName>
        <fullName evidence="10">Pectate lyase</fullName>
        <ecNumber evidence="10">4.2.2.2</ecNumber>
    </recommendedName>
</protein>
<comment type="subcellular location">
    <subcellularLocation>
        <location evidence="3 10">Secreted</location>
    </subcellularLocation>
</comment>